<dbReference type="EMBL" id="JAIVGD010000013">
    <property type="protein sequence ID" value="KAH0763958.1"/>
    <property type="molecule type" value="Genomic_DNA"/>
</dbReference>
<name>A0ABQ7VKX3_SOLTU</name>
<dbReference type="Proteomes" id="UP000826656">
    <property type="component" value="Unassembled WGS sequence"/>
</dbReference>
<organism evidence="1 2">
    <name type="scientific">Solanum tuberosum</name>
    <name type="common">Potato</name>
    <dbReference type="NCBI Taxonomy" id="4113"/>
    <lineage>
        <taxon>Eukaryota</taxon>
        <taxon>Viridiplantae</taxon>
        <taxon>Streptophyta</taxon>
        <taxon>Embryophyta</taxon>
        <taxon>Tracheophyta</taxon>
        <taxon>Spermatophyta</taxon>
        <taxon>Magnoliopsida</taxon>
        <taxon>eudicotyledons</taxon>
        <taxon>Gunneridae</taxon>
        <taxon>Pentapetalae</taxon>
        <taxon>asterids</taxon>
        <taxon>lamiids</taxon>
        <taxon>Solanales</taxon>
        <taxon>Solanaceae</taxon>
        <taxon>Solanoideae</taxon>
        <taxon>Solaneae</taxon>
        <taxon>Solanum</taxon>
    </lineage>
</organism>
<gene>
    <name evidence="1" type="ORF">KY290_020031</name>
</gene>
<sequence>MVRGDEFDLIIFTSLATMRGTLIPMETRTAEPALAKKARDLGEGIVEGRAAPQMLLTITR</sequence>
<evidence type="ECO:0000313" key="2">
    <source>
        <dbReference type="Proteomes" id="UP000826656"/>
    </source>
</evidence>
<keyword evidence="2" id="KW-1185">Reference proteome</keyword>
<protein>
    <submittedName>
        <fullName evidence="1">Uncharacterized protein</fullName>
    </submittedName>
</protein>
<reference evidence="1 2" key="1">
    <citation type="journal article" date="2021" name="bioRxiv">
        <title>Chromosome-scale and haplotype-resolved genome assembly of a tetraploid potato cultivar.</title>
        <authorList>
            <person name="Sun H."/>
            <person name="Jiao W.-B."/>
            <person name="Krause K."/>
            <person name="Campoy J.A."/>
            <person name="Goel M."/>
            <person name="Folz-Donahue K."/>
            <person name="Kukat C."/>
            <person name="Huettel B."/>
            <person name="Schneeberger K."/>
        </authorList>
    </citation>
    <scope>NUCLEOTIDE SEQUENCE [LARGE SCALE GENOMIC DNA]</scope>
    <source>
        <strain evidence="1">SolTubOtavaFocal</strain>
        <tissue evidence="1">Leaves</tissue>
    </source>
</reference>
<comment type="caution">
    <text evidence="1">The sequence shown here is derived from an EMBL/GenBank/DDBJ whole genome shotgun (WGS) entry which is preliminary data.</text>
</comment>
<proteinExistence type="predicted"/>
<accession>A0ABQ7VKX3</accession>
<evidence type="ECO:0000313" key="1">
    <source>
        <dbReference type="EMBL" id="KAH0763958.1"/>
    </source>
</evidence>